<reference evidence="1 2" key="1">
    <citation type="submission" date="2021-06" db="EMBL/GenBank/DDBJ databases">
        <title>Caerostris extrusa draft genome.</title>
        <authorList>
            <person name="Kono N."/>
            <person name="Arakawa K."/>
        </authorList>
    </citation>
    <scope>NUCLEOTIDE SEQUENCE [LARGE SCALE GENOMIC DNA]</scope>
</reference>
<evidence type="ECO:0000313" key="2">
    <source>
        <dbReference type="Proteomes" id="UP001054945"/>
    </source>
</evidence>
<comment type="caution">
    <text evidence="1">The sequence shown here is derived from an EMBL/GenBank/DDBJ whole genome shotgun (WGS) entry which is preliminary data.</text>
</comment>
<accession>A0AAV4PIU3</accession>
<evidence type="ECO:0000313" key="1">
    <source>
        <dbReference type="EMBL" id="GIX97427.1"/>
    </source>
</evidence>
<dbReference type="Proteomes" id="UP001054945">
    <property type="component" value="Unassembled WGS sequence"/>
</dbReference>
<proteinExistence type="predicted"/>
<gene>
    <name evidence="1" type="ORF">CEXT_59341</name>
</gene>
<keyword evidence="2" id="KW-1185">Reference proteome</keyword>
<organism evidence="1 2">
    <name type="scientific">Caerostris extrusa</name>
    <name type="common">Bark spider</name>
    <name type="synonym">Caerostris bankana</name>
    <dbReference type="NCBI Taxonomy" id="172846"/>
    <lineage>
        <taxon>Eukaryota</taxon>
        <taxon>Metazoa</taxon>
        <taxon>Ecdysozoa</taxon>
        <taxon>Arthropoda</taxon>
        <taxon>Chelicerata</taxon>
        <taxon>Arachnida</taxon>
        <taxon>Araneae</taxon>
        <taxon>Araneomorphae</taxon>
        <taxon>Entelegynae</taxon>
        <taxon>Araneoidea</taxon>
        <taxon>Araneidae</taxon>
        <taxon>Caerostris</taxon>
    </lineage>
</organism>
<name>A0AAV4PIU3_CAEEX</name>
<sequence>MRFQSEPASSACCPGVVHNPSFHLSDPSNPPTDLHNFFRNLRVKTTISLISPPESTRSKNQQRRKFLFHLFTPVHINSMRIQLGIFPPDSDFS</sequence>
<dbReference type="EMBL" id="BPLR01004779">
    <property type="protein sequence ID" value="GIX97427.1"/>
    <property type="molecule type" value="Genomic_DNA"/>
</dbReference>
<dbReference type="AlphaFoldDB" id="A0AAV4PIU3"/>
<protein>
    <submittedName>
        <fullName evidence="1">Uncharacterized protein</fullName>
    </submittedName>
</protein>